<feature type="compositionally biased region" description="Basic and acidic residues" evidence="1">
    <location>
        <begin position="310"/>
        <end position="323"/>
    </location>
</feature>
<dbReference type="Pfam" id="PF00498">
    <property type="entry name" value="FHA"/>
    <property type="match status" value="1"/>
</dbReference>
<evidence type="ECO:0000259" key="3">
    <source>
        <dbReference type="PROSITE" id="PS50006"/>
    </source>
</evidence>
<comment type="caution">
    <text evidence="4">The sequence shown here is derived from an EMBL/GenBank/DDBJ whole genome shotgun (WGS) entry which is preliminary data.</text>
</comment>
<feature type="transmembrane region" description="Helical" evidence="2">
    <location>
        <begin position="358"/>
        <end position="377"/>
    </location>
</feature>
<accession>A0A9D1CZE6</accession>
<feature type="domain" description="FHA" evidence="3">
    <location>
        <begin position="446"/>
        <end position="496"/>
    </location>
</feature>
<feature type="compositionally biased region" description="Basic residues" evidence="1">
    <location>
        <begin position="295"/>
        <end position="309"/>
    </location>
</feature>
<name>A0A9D1CZE6_9FIRM</name>
<keyword evidence="2" id="KW-0812">Transmembrane</keyword>
<dbReference type="InterPro" id="IPR008984">
    <property type="entry name" value="SMAD_FHA_dom_sf"/>
</dbReference>
<evidence type="ECO:0000256" key="1">
    <source>
        <dbReference type="SAM" id="MobiDB-lite"/>
    </source>
</evidence>
<dbReference type="Proteomes" id="UP000886886">
    <property type="component" value="Unassembled WGS sequence"/>
</dbReference>
<dbReference type="InterPro" id="IPR050923">
    <property type="entry name" value="Cell_Proc_Reg/RNA_Proc"/>
</dbReference>
<dbReference type="SMART" id="SM00240">
    <property type="entry name" value="FHA"/>
    <property type="match status" value="1"/>
</dbReference>
<organism evidence="4 5">
    <name type="scientific">Candidatus Limivivens merdigallinarum</name>
    <dbReference type="NCBI Taxonomy" id="2840859"/>
    <lineage>
        <taxon>Bacteria</taxon>
        <taxon>Bacillati</taxon>
        <taxon>Bacillota</taxon>
        <taxon>Clostridia</taxon>
        <taxon>Lachnospirales</taxon>
        <taxon>Lachnospiraceae</taxon>
        <taxon>Lachnospiraceae incertae sedis</taxon>
        <taxon>Candidatus Limivivens</taxon>
    </lineage>
</organism>
<keyword evidence="2" id="KW-0472">Membrane</keyword>
<dbReference type="EMBL" id="DVFT01000028">
    <property type="protein sequence ID" value="HIQ95346.1"/>
    <property type="molecule type" value="Genomic_DNA"/>
</dbReference>
<dbReference type="CDD" id="cd00060">
    <property type="entry name" value="FHA"/>
    <property type="match status" value="1"/>
</dbReference>
<dbReference type="InterPro" id="IPR000253">
    <property type="entry name" value="FHA_dom"/>
</dbReference>
<sequence length="522" mass="59621">MNPSYKRDKEHNYMILEAVGTPNGSEYQIRMLLLNSMKHILPCKMRKIDGVAGFYYDITGKQPISRVFEKKLMGQKDIENLLLGFEKAMDEAKRYLLDVEQFLTGPDYIYLDQETGEAYFCYLPFYDGNLGEDFRKVTEYILKRLDHSEEAAVLLGYDIYSQSLDGDFSIGRLLKNVRKRGAGRETDHPKDTEADTGTERGFSDNHSAWETEEPEIAEEEESPEKMDSGEDACQQSVSKQRKLSDRAEETDRSVHNEFRGAYGDRQSSFCKVTGEESNKNRKNGRKMSGGDSRKNGKKGSRRGNRRNANRNKEKQEKTSQKREHPFFQKKTLCLCGGILGILAVSYAAMLIGDLNLTQTGGILFLMGSLFIYFTSVFKRKPKEVKTKIPEFLEDLEEKEWDQEVWEQKDQGEETVLLWDDTQSGFPVLVSMAPDKRENIVLDKDSMVIGKAAGQADIVIDLSVISRAHARIEKREKDYYVTDLDSRNGTFLDGQRLEPGEAYKLSDGMNIAFSTALYYIKLL</sequence>
<dbReference type="Gene3D" id="2.60.200.20">
    <property type="match status" value="1"/>
</dbReference>
<feature type="compositionally biased region" description="Basic and acidic residues" evidence="1">
    <location>
        <begin position="182"/>
        <end position="209"/>
    </location>
</feature>
<reference evidence="4" key="2">
    <citation type="journal article" date="2021" name="PeerJ">
        <title>Extensive microbial diversity within the chicken gut microbiome revealed by metagenomics and culture.</title>
        <authorList>
            <person name="Gilroy R."/>
            <person name="Ravi A."/>
            <person name="Getino M."/>
            <person name="Pursley I."/>
            <person name="Horton D.L."/>
            <person name="Alikhan N.F."/>
            <person name="Baker D."/>
            <person name="Gharbi K."/>
            <person name="Hall N."/>
            <person name="Watson M."/>
            <person name="Adriaenssens E.M."/>
            <person name="Foster-Nyarko E."/>
            <person name="Jarju S."/>
            <person name="Secka A."/>
            <person name="Antonio M."/>
            <person name="Oren A."/>
            <person name="Chaudhuri R.R."/>
            <person name="La Ragione R."/>
            <person name="Hildebrand F."/>
            <person name="Pallen M.J."/>
        </authorList>
    </citation>
    <scope>NUCLEOTIDE SEQUENCE</scope>
    <source>
        <strain evidence="4">ChiSjej3B21-11622</strain>
    </source>
</reference>
<proteinExistence type="predicted"/>
<gene>
    <name evidence="4" type="ORF">IAB26_02175</name>
</gene>
<reference evidence="4" key="1">
    <citation type="submission" date="2020-10" db="EMBL/GenBank/DDBJ databases">
        <authorList>
            <person name="Gilroy R."/>
        </authorList>
    </citation>
    <scope>NUCLEOTIDE SEQUENCE</scope>
    <source>
        <strain evidence="4">ChiSjej3B21-11622</strain>
    </source>
</reference>
<evidence type="ECO:0000313" key="5">
    <source>
        <dbReference type="Proteomes" id="UP000886886"/>
    </source>
</evidence>
<dbReference type="InterPro" id="IPR045962">
    <property type="entry name" value="DUF6382"/>
</dbReference>
<dbReference type="PROSITE" id="PS50006">
    <property type="entry name" value="FHA_DOMAIN"/>
    <property type="match status" value="1"/>
</dbReference>
<feature type="region of interest" description="Disordered" evidence="1">
    <location>
        <begin position="180"/>
        <end position="323"/>
    </location>
</feature>
<feature type="compositionally biased region" description="Acidic residues" evidence="1">
    <location>
        <begin position="210"/>
        <end position="222"/>
    </location>
</feature>
<evidence type="ECO:0000313" key="4">
    <source>
        <dbReference type="EMBL" id="HIQ95346.1"/>
    </source>
</evidence>
<dbReference type="PANTHER" id="PTHR23308">
    <property type="entry name" value="NUCLEAR INHIBITOR OF PROTEIN PHOSPHATASE-1"/>
    <property type="match status" value="1"/>
</dbReference>
<feature type="compositionally biased region" description="Basic and acidic residues" evidence="1">
    <location>
        <begin position="242"/>
        <end position="258"/>
    </location>
</feature>
<dbReference type="Pfam" id="PF19909">
    <property type="entry name" value="DUF6382"/>
    <property type="match status" value="1"/>
</dbReference>
<dbReference type="SUPFAM" id="SSF49879">
    <property type="entry name" value="SMAD/FHA domain"/>
    <property type="match status" value="1"/>
</dbReference>
<keyword evidence="2" id="KW-1133">Transmembrane helix</keyword>
<evidence type="ECO:0000256" key="2">
    <source>
        <dbReference type="SAM" id="Phobius"/>
    </source>
</evidence>
<feature type="transmembrane region" description="Helical" evidence="2">
    <location>
        <begin position="331"/>
        <end position="352"/>
    </location>
</feature>
<dbReference type="AlphaFoldDB" id="A0A9D1CZE6"/>
<protein>
    <submittedName>
        <fullName evidence="4">FHA domain-containing protein</fullName>
    </submittedName>
</protein>